<feature type="domain" description="F-box" evidence="1">
    <location>
        <begin position="1"/>
        <end position="46"/>
    </location>
</feature>
<dbReference type="Pfam" id="PF14299">
    <property type="entry name" value="PP2"/>
    <property type="match status" value="1"/>
</dbReference>
<dbReference type="SMART" id="SM00256">
    <property type="entry name" value="FBOX"/>
    <property type="match status" value="1"/>
</dbReference>
<dbReference type="Proteomes" id="UP000822688">
    <property type="component" value="Chromosome 12"/>
</dbReference>
<dbReference type="InterPro" id="IPR025886">
    <property type="entry name" value="PP2-like"/>
</dbReference>
<keyword evidence="3" id="KW-1185">Reference proteome</keyword>
<dbReference type="InterPro" id="IPR001810">
    <property type="entry name" value="F-box_dom"/>
</dbReference>
<reference evidence="2" key="1">
    <citation type="submission" date="2020-06" db="EMBL/GenBank/DDBJ databases">
        <title>WGS assembly of Ceratodon purpureus strain R40.</title>
        <authorList>
            <person name="Carey S.B."/>
            <person name="Jenkins J."/>
            <person name="Shu S."/>
            <person name="Lovell J.T."/>
            <person name="Sreedasyam A."/>
            <person name="Maumus F."/>
            <person name="Tiley G.P."/>
            <person name="Fernandez-Pozo N."/>
            <person name="Barry K."/>
            <person name="Chen C."/>
            <person name="Wang M."/>
            <person name="Lipzen A."/>
            <person name="Daum C."/>
            <person name="Saski C.A."/>
            <person name="Payton A.C."/>
            <person name="Mcbreen J.C."/>
            <person name="Conrad R.E."/>
            <person name="Kollar L.M."/>
            <person name="Olsson S."/>
            <person name="Huttunen S."/>
            <person name="Landis J.B."/>
            <person name="Wickett N.J."/>
            <person name="Johnson M.G."/>
            <person name="Rensing S.A."/>
            <person name="Grimwood J."/>
            <person name="Schmutz J."/>
            <person name="Mcdaniel S.F."/>
        </authorList>
    </citation>
    <scope>NUCLEOTIDE SEQUENCE</scope>
    <source>
        <strain evidence="2">R40</strain>
    </source>
</reference>
<dbReference type="PROSITE" id="PS50181">
    <property type="entry name" value="FBOX"/>
    <property type="match status" value="1"/>
</dbReference>
<dbReference type="Gene3D" id="1.20.1280.50">
    <property type="match status" value="1"/>
</dbReference>
<proteinExistence type="predicted"/>
<dbReference type="PANTHER" id="PTHR31960:SF26">
    <property type="entry name" value="F-BOX DOMAIN CONTAINING PROTEIN"/>
    <property type="match status" value="1"/>
</dbReference>
<sequence>MDMMELPDDCIISILGRTTPWDVTRLAGVCSSFKRAAESDVLWLNFLPSDYKSICGVVEKLAKSGTVKEVVKNLAAGVFLDDGLQKFVLLHRSKGVCRKLSVAAMDVAWGTDMRFWKWEHSRSSCFGKVAHLLAICWLEVCGTWSCSLPPGSYTAVWRLRVANPQGGRFYFLSWQKPLSFTITTSDNQELEKTLDLSQAPGKTFEDWVEFEVGTFTVSGEGYSVKQVDIAYGIRETDCTYWKGGLYLDCLTLRPAGCEEDVPPILKDREFTKIRGHPGVF</sequence>
<gene>
    <name evidence="2" type="ORF">KC19_12G130800</name>
</gene>
<evidence type="ECO:0000259" key="1">
    <source>
        <dbReference type="PROSITE" id="PS50181"/>
    </source>
</evidence>
<comment type="caution">
    <text evidence="2">The sequence shown here is derived from an EMBL/GenBank/DDBJ whole genome shotgun (WGS) entry which is preliminary data.</text>
</comment>
<name>A0A8T0G6N3_CERPU</name>
<accession>A0A8T0G6N3</accession>
<dbReference type="InterPro" id="IPR036047">
    <property type="entry name" value="F-box-like_dom_sf"/>
</dbReference>
<dbReference type="AlphaFoldDB" id="A0A8T0G6N3"/>
<evidence type="ECO:0000313" key="3">
    <source>
        <dbReference type="Proteomes" id="UP000822688"/>
    </source>
</evidence>
<organism evidence="2 3">
    <name type="scientific">Ceratodon purpureus</name>
    <name type="common">Fire moss</name>
    <name type="synonym">Dicranum purpureum</name>
    <dbReference type="NCBI Taxonomy" id="3225"/>
    <lineage>
        <taxon>Eukaryota</taxon>
        <taxon>Viridiplantae</taxon>
        <taxon>Streptophyta</taxon>
        <taxon>Embryophyta</taxon>
        <taxon>Bryophyta</taxon>
        <taxon>Bryophytina</taxon>
        <taxon>Bryopsida</taxon>
        <taxon>Dicranidae</taxon>
        <taxon>Pseudoditrichales</taxon>
        <taxon>Ditrichaceae</taxon>
        <taxon>Ceratodon</taxon>
    </lineage>
</organism>
<dbReference type="SUPFAM" id="SSF81383">
    <property type="entry name" value="F-box domain"/>
    <property type="match status" value="1"/>
</dbReference>
<evidence type="ECO:0000313" key="2">
    <source>
        <dbReference type="EMBL" id="KAG0554926.1"/>
    </source>
</evidence>
<dbReference type="OrthoDB" id="9970274at2759"/>
<dbReference type="CDD" id="cd22162">
    <property type="entry name" value="F-box_AtSKIP3-like"/>
    <property type="match status" value="1"/>
</dbReference>
<dbReference type="Pfam" id="PF12937">
    <property type="entry name" value="F-box-like"/>
    <property type="match status" value="1"/>
</dbReference>
<protein>
    <recommendedName>
        <fullName evidence="1">F-box domain-containing protein</fullName>
    </recommendedName>
</protein>
<dbReference type="EMBL" id="CM026433">
    <property type="protein sequence ID" value="KAG0554926.1"/>
    <property type="molecule type" value="Genomic_DNA"/>
</dbReference>
<dbReference type="PANTHER" id="PTHR31960">
    <property type="entry name" value="F-BOX PROTEIN PP2-A15"/>
    <property type="match status" value="1"/>
</dbReference>